<evidence type="ECO:0000259" key="11">
    <source>
        <dbReference type="PROSITE" id="PS51310"/>
    </source>
</evidence>
<gene>
    <name evidence="14" type="primary">LOC105427405</name>
</gene>
<dbReference type="Proteomes" id="UP000504615">
    <property type="component" value="Unplaced"/>
</dbReference>
<keyword evidence="3 9" id="KW-0813">Transport</keyword>
<evidence type="ECO:0000313" key="14">
    <source>
        <dbReference type="RefSeq" id="XP_011637410.1"/>
    </source>
</evidence>
<dbReference type="SUPFAM" id="SSF140111">
    <property type="entry name" value="Endosomal sorting complex assembly domain"/>
    <property type="match status" value="1"/>
</dbReference>
<comment type="subunit">
    <text evidence="7">Component of the ESCRT-I complex (endosomal sorting complex required for transport I).</text>
</comment>
<evidence type="ECO:0000256" key="6">
    <source>
        <dbReference type="ARBA" id="ARBA00056039"/>
    </source>
</evidence>
<dbReference type="FunFam" id="1.20.120.1130:FF:000001">
    <property type="entry name" value="Vacuolar protein sorting-associated protein 28 homolog"/>
    <property type="match status" value="1"/>
</dbReference>
<comment type="similarity">
    <text evidence="9">Belongs to the VPS28 family.</text>
</comment>
<evidence type="ECO:0000259" key="12">
    <source>
        <dbReference type="PROSITE" id="PS51313"/>
    </source>
</evidence>
<dbReference type="InterPro" id="IPR037202">
    <property type="entry name" value="ESCRT_assembly_dom"/>
</dbReference>
<protein>
    <recommendedName>
        <fullName evidence="2">Vacuolar protein sorting-associated protein 28 homolog</fullName>
    </recommendedName>
    <alternativeName>
        <fullName evidence="8">ESCRT-I complex subunit VPS28</fullName>
    </alternativeName>
</protein>
<sequence length="759" mass="87225">MSNYNETSCIHSRRDKLPRNARPRHVRCLNFGHAILELDVVEQHFASNRVVVIDENVARIPCTEKENYVRKWLETHENGETDSSESSSVPAMTTSASEKSPILSKSRKRPRGKVCINRNATVKRLSNDECQNDVRYSVNYTIPFKPYEREENSEDKQNHVSKLQYTPPCIEKVVADEMSPVLGRVYKKTRRKLQYELEYGISPKHLKLYDHKITDMKLITEPDNNCNNLKETPVDYNKLQENLDISAGTPNTNKSSEKYQRCIETFSSPTQEKLSFVDSSNNLTDKSNSEIETSVNNNSKDEEHDEFLSIHSSSNNLNNLIEDFDTQEDTQENIKTSRLSSSSNFSVNKAPILSEQPFIISQLITNDSDETYCSEAEMMLNQGICLSAMISEVPSLNKTTQKTSNKSTQEAIISTITTPSKKSPDENMYAHLLNSGKKRRKPKKGSMVAKLRSLINAEISNVRIWRYRMNKEYDATTARYISVYIHKSIKQFGNQFLEGILIEDRFNLLQSDEQMEEHNNQAQSKKTLYKNITIILVCDIVGTLKMIMSIAQDRPELYEEVKLYKNAREREKHDNQADLYAVVNTLQHLEKAYIRDCVTPKEYTAACSKLLVQYRAAFKQVQSDQFPTIDSFTRAFRLDCPAALERIKEDRPITIKDDKGNTSKCIADIVSLFITLMDKLRLEIKAMDQLHPDLRDLMDTMNRLSILPSDFDGKEKVAEWLQTLDNMSASDELSDTQVRQLIFDLETSYNAFNKILHNS</sequence>
<dbReference type="PROSITE" id="PS51313">
    <property type="entry name" value="VPS28_N"/>
    <property type="match status" value="1"/>
</dbReference>
<evidence type="ECO:0000256" key="4">
    <source>
        <dbReference type="ARBA" id="ARBA00022753"/>
    </source>
</evidence>
<dbReference type="CTD" id="51160"/>
<dbReference type="FunFam" id="1.20.1440.200:FF:000001">
    <property type="entry name" value="Vacuolar protein sorting-associated protein 28 homolog"/>
    <property type="match status" value="1"/>
</dbReference>
<feature type="region of interest" description="Disordered" evidence="10">
    <location>
        <begin position="76"/>
        <end position="111"/>
    </location>
</feature>
<name>A0A6I9W6X2_9HYME</name>
<comment type="subcellular location">
    <subcellularLocation>
        <location evidence="1">Endosome</location>
    </subcellularLocation>
</comment>
<dbReference type="KEGG" id="pbar:105427405"/>
<dbReference type="PROSITE" id="PS51310">
    <property type="entry name" value="VPS28_C"/>
    <property type="match status" value="1"/>
</dbReference>
<dbReference type="InterPro" id="IPR038358">
    <property type="entry name" value="VPS28_N_sf"/>
</dbReference>
<feature type="domain" description="VPS28 N-terminal" evidence="12">
    <location>
        <begin position="550"/>
        <end position="657"/>
    </location>
</feature>
<organism evidence="13 14">
    <name type="scientific">Pogonomyrmex barbatus</name>
    <name type="common">red harvester ant</name>
    <dbReference type="NCBI Taxonomy" id="144034"/>
    <lineage>
        <taxon>Eukaryota</taxon>
        <taxon>Metazoa</taxon>
        <taxon>Ecdysozoa</taxon>
        <taxon>Arthropoda</taxon>
        <taxon>Hexapoda</taxon>
        <taxon>Insecta</taxon>
        <taxon>Pterygota</taxon>
        <taxon>Neoptera</taxon>
        <taxon>Endopterygota</taxon>
        <taxon>Hymenoptera</taxon>
        <taxon>Apocrita</taxon>
        <taxon>Aculeata</taxon>
        <taxon>Formicoidea</taxon>
        <taxon>Formicidae</taxon>
        <taxon>Myrmicinae</taxon>
        <taxon>Pogonomyrmex</taxon>
    </lineage>
</organism>
<evidence type="ECO:0000256" key="3">
    <source>
        <dbReference type="ARBA" id="ARBA00022448"/>
    </source>
</evidence>
<reference evidence="14" key="1">
    <citation type="submission" date="2025-08" db="UniProtKB">
        <authorList>
            <consortium name="RefSeq"/>
        </authorList>
    </citation>
    <scope>IDENTIFICATION</scope>
</reference>
<dbReference type="PANTHER" id="PTHR12937">
    <property type="entry name" value="VACUOLAR PROTEIN SORTING 28, ISOFORM 2 VPS28"/>
    <property type="match status" value="1"/>
</dbReference>
<accession>A0A6I9W6X2</accession>
<dbReference type="Gene3D" id="1.20.1440.200">
    <property type="match status" value="1"/>
</dbReference>
<evidence type="ECO:0000256" key="1">
    <source>
        <dbReference type="ARBA" id="ARBA00004177"/>
    </source>
</evidence>
<dbReference type="Pfam" id="PF03997">
    <property type="entry name" value="VPS28"/>
    <property type="match status" value="1"/>
</dbReference>
<feature type="region of interest" description="Disordered" evidence="10">
    <location>
        <begin position="280"/>
        <end position="303"/>
    </location>
</feature>
<dbReference type="SUPFAM" id="SSF140427">
    <property type="entry name" value="VPS28 C-terminal domain-like"/>
    <property type="match status" value="1"/>
</dbReference>
<evidence type="ECO:0000256" key="8">
    <source>
        <dbReference type="ARBA" id="ARBA00083439"/>
    </source>
</evidence>
<dbReference type="GeneID" id="105427405"/>
<feature type="compositionally biased region" description="Polar residues" evidence="10">
    <location>
        <begin position="280"/>
        <end position="298"/>
    </location>
</feature>
<evidence type="ECO:0000313" key="13">
    <source>
        <dbReference type="Proteomes" id="UP000504615"/>
    </source>
</evidence>
<dbReference type="InterPro" id="IPR017899">
    <property type="entry name" value="VPS28_C"/>
</dbReference>
<dbReference type="Gene3D" id="1.20.120.1130">
    <property type="match status" value="1"/>
</dbReference>
<keyword evidence="5 9" id="KW-0653">Protein transport</keyword>
<proteinExistence type="inferred from homology"/>
<keyword evidence="4" id="KW-0967">Endosome</keyword>
<dbReference type="InterPro" id="IPR037206">
    <property type="entry name" value="VPS28_C_sf"/>
</dbReference>
<dbReference type="RefSeq" id="XP_011637410.1">
    <property type="nucleotide sequence ID" value="XM_011639108.2"/>
</dbReference>
<dbReference type="OrthoDB" id="2671at2759"/>
<dbReference type="GO" id="GO:0043328">
    <property type="term" value="P:protein transport to vacuole involved in ubiquitin-dependent protein catabolic process via the multivesicular body sorting pathway"/>
    <property type="evidence" value="ECO:0007669"/>
    <property type="project" value="TreeGrafter"/>
</dbReference>
<dbReference type="PANTHER" id="PTHR12937:SF0">
    <property type="entry name" value="VACUOLAR PROTEIN SORTING-ASSOCIATED PROTEIN 28 HOMOLOG"/>
    <property type="match status" value="1"/>
</dbReference>
<dbReference type="InterPro" id="IPR017898">
    <property type="entry name" value="VPS28_N"/>
</dbReference>
<evidence type="ECO:0000256" key="9">
    <source>
        <dbReference type="PROSITE-ProRule" id="PRU00642"/>
    </source>
</evidence>
<dbReference type="GO" id="GO:0044877">
    <property type="term" value="F:protein-containing complex binding"/>
    <property type="evidence" value="ECO:0007669"/>
    <property type="project" value="TreeGrafter"/>
</dbReference>
<keyword evidence="13" id="KW-1185">Reference proteome</keyword>
<evidence type="ECO:0000256" key="5">
    <source>
        <dbReference type="ARBA" id="ARBA00022927"/>
    </source>
</evidence>
<dbReference type="GO" id="GO:0000813">
    <property type="term" value="C:ESCRT I complex"/>
    <property type="evidence" value="ECO:0007669"/>
    <property type="project" value="InterPro"/>
</dbReference>
<dbReference type="AlphaFoldDB" id="A0A6I9W6X2"/>
<evidence type="ECO:0000256" key="10">
    <source>
        <dbReference type="SAM" id="MobiDB-lite"/>
    </source>
</evidence>
<feature type="compositionally biased region" description="Polar residues" evidence="10">
    <location>
        <begin position="84"/>
        <end position="98"/>
    </location>
</feature>
<evidence type="ECO:0000256" key="7">
    <source>
        <dbReference type="ARBA" id="ARBA00066174"/>
    </source>
</evidence>
<evidence type="ECO:0000256" key="2">
    <source>
        <dbReference type="ARBA" id="ARBA00020968"/>
    </source>
</evidence>
<comment type="function">
    <text evidence="6">Component of the ESCRT-I complex, a regulator of vesicular trafficking process.</text>
</comment>
<dbReference type="InterPro" id="IPR007143">
    <property type="entry name" value="Vps28"/>
</dbReference>
<feature type="domain" description="VPS28 C-terminal" evidence="11">
    <location>
        <begin position="661"/>
        <end position="757"/>
    </location>
</feature>